<proteinExistence type="predicted"/>
<comment type="caution">
    <text evidence="2">The sequence shown here is derived from an EMBL/GenBank/DDBJ whole genome shotgun (WGS) entry which is preliminary data.</text>
</comment>
<evidence type="ECO:0000313" key="3">
    <source>
        <dbReference type="Proteomes" id="UP001239445"/>
    </source>
</evidence>
<keyword evidence="3" id="KW-1185">Reference proteome</keyword>
<dbReference type="EMBL" id="MU839827">
    <property type="protein sequence ID" value="KAK1761158.1"/>
    <property type="molecule type" value="Genomic_DNA"/>
</dbReference>
<feature type="region of interest" description="Disordered" evidence="1">
    <location>
        <begin position="37"/>
        <end position="75"/>
    </location>
</feature>
<gene>
    <name evidence="2" type="ORF">QBC47DRAFT_23078</name>
</gene>
<dbReference type="AlphaFoldDB" id="A0AAJ0FFA2"/>
<reference evidence="2" key="1">
    <citation type="submission" date="2023-06" db="EMBL/GenBank/DDBJ databases">
        <title>Genome-scale phylogeny and comparative genomics of the fungal order Sordariales.</title>
        <authorList>
            <consortium name="Lawrence Berkeley National Laboratory"/>
            <person name="Hensen N."/>
            <person name="Bonometti L."/>
            <person name="Westerberg I."/>
            <person name="Brannstrom I.O."/>
            <person name="Guillou S."/>
            <person name="Cros-Aarteil S."/>
            <person name="Calhoun S."/>
            <person name="Haridas S."/>
            <person name="Kuo A."/>
            <person name="Mondo S."/>
            <person name="Pangilinan J."/>
            <person name="Riley R."/>
            <person name="Labutti K."/>
            <person name="Andreopoulos B."/>
            <person name="Lipzen A."/>
            <person name="Chen C."/>
            <person name="Yanf M."/>
            <person name="Daum C."/>
            <person name="Ng V."/>
            <person name="Clum A."/>
            <person name="Steindorff A."/>
            <person name="Ohm R."/>
            <person name="Martin F."/>
            <person name="Silar P."/>
            <person name="Natvig D."/>
            <person name="Lalanne C."/>
            <person name="Gautier V."/>
            <person name="Ament-Velasquez S.L."/>
            <person name="Kruys A."/>
            <person name="Hutchinson M.I."/>
            <person name="Powell A.J."/>
            <person name="Barry K."/>
            <person name="Miller A.N."/>
            <person name="Grigoriev I.V."/>
            <person name="Debuchy R."/>
            <person name="Gladieux P."/>
            <person name="Thoren M.H."/>
            <person name="Johannesson H."/>
        </authorList>
    </citation>
    <scope>NUCLEOTIDE SEQUENCE</scope>
    <source>
        <strain evidence="2">PSN4</strain>
    </source>
</reference>
<feature type="compositionally biased region" description="Low complexity" evidence="1">
    <location>
        <begin position="37"/>
        <end position="57"/>
    </location>
</feature>
<evidence type="ECO:0000256" key="1">
    <source>
        <dbReference type="SAM" id="MobiDB-lite"/>
    </source>
</evidence>
<organism evidence="2 3">
    <name type="scientific">Echria macrotheca</name>
    <dbReference type="NCBI Taxonomy" id="438768"/>
    <lineage>
        <taxon>Eukaryota</taxon>
        <taxon>Fungi</taxon>
        <taxon>Dikarya</taxon>
        <taxon>Ascomycota</taxon>
        <taxon>Pezizomycotina</taxon>
        <taxon>Sordariomycetes</taxon>
        <taxon>Sordariomycetidae</taxon>
        <taxon>Sordariales</taxon>
        <taxon>Schizotheciaceae</taxon>
        <taxon>Echria</taxon>
    </lineage>
</organism>
<accession>A0AAJ0FFA2</accession>
<feature type="region of interest" description="Disordered" evidence="1">
    <location>
        <begin position="200"/>
        <end position="240"/>
    </location>
</feature>
<sequence>MGLRWRFFVVDCRLPLALDLLSSPSLSHRPATRMTATYSGRTAATTGGSTAGSSGRTITPMRPSPESARKEVDDKRCARLTISPNQQEDRGPRLILLSNVGHQPPLPVVSLRSGKKTGWHGLQISPILLGVNPSTAVDRIADCPPVALEMHRPTNPFLPACALLERDRVDLAFPRQTMHPRVTCVNARLLTRKDFQLRPGMRPCATSQSRGRAREARNPSWSWDGMPSATSCPVPPPTSSAGTRCLTVPSVIQPSRSTGGFWGS</sequence>
<evidence type="ECO:0000313" key="2">
    <source>
        <dbReference type="EMBL" id="KAK1761158.1"/>
    </source>
</evidence>
<protein>
    <submittedName>
        <fullName evidence="2">Uncharacterized protein</fullName>
    </submittedName>
</protein>
<name>A0AAJ0FFA2_9PEZI</name>
<dbReference type="Proteomes" id="UP001239445">
    <property type="component" value="Unassembled WGS sequence"/>
</dbReference>